<dbReference type="AlphaFoldDB" id="A0A671UPV3"/>
<evidence type="ECO:0000259" key="4">
    <source>
        <dbReference type="PROSITE" id="PS51154"/>
    </source>
</evidence>
<dbReference type="OMA" id="FANTIFG"/>
<evidence type="ECO:0000256" key="3">
    <source>
        <dbReference type="ARBA" id="ARBA00023134"/>
    </source>
</evidence>
<protein>
    <recommendedName>
        <fullName evidence="8">AIG1-type G domain-containing protein</fullName>
    </recommendedName>
</protein>
<feature type="domain" description="AIG1-type G" evidence="5">
    <location>
        <begin position="202"/>
        <end position="411"/>
    </location>
</feature>
<reference evidence="6" key="3">
    <citation type="submission" date="2025-09" db="UniProtKB">
        <authorList>
            <consortium name="Ensembl"/>
        </authorList>
    </citation>
    <scope>IDENTIFICATION</scope>
</reference>
<keyword evidence="2" id="KW-0547">Nucleotide-binding</keyword>
<keyword evidence="7" id="KW-1185">Reference proteome</keyword>
<dbReference type="Proteomes" id="UP000472265">
    <property type="component" value="Chromosome 10"/>
</dbReference>
<dbReference type="SUPFAM" id="SSF52540">
    <property type="entry name" value="P-loop containing nucleoside triphosphate hydrolases"/>
    <property type="match status" value="1"/>
</dbReference>
<dbReference type="InterPro" id="IPR043472">
    <property type="entry name" value="Macro_dom-like"/>
</dbReference>
<evidence type="ECO:0008006" key="8">
    <source>
        <dbReference type="Google" id="ProtNLM"/>
    </source>
</evidence>
<dbReference type="InParanoid" id="A0A671UPV3"/>
<name>A0A671UPV3_SPAAU</name>
<dbReference type="SUPFAM" id="SSF52949">
    <property type="entry name" value="Macro domain-like"/>
    <property type="match status" value="1"/>
</dbReference>
<dbReference type="Ensembl" id="ENSSAUT00010016742.1">
    <property type="protein sequence ID" value="ENSSAUP00010015796.1"/>
    <property type="gene ID" value="ENSSAUG00010007299.1"/>
</dbReference>
<dbReference type="InterPro" id="IPR027417">
    <property type="entry name" value="P-loop_NTPase"/>
</dbReference>
<dbReference type="PROSITE" id="PS51154">
    <property type="entry name" value="MACRO"/>
    <property type="match status" value="1"/>
</dbReference>
<evidence type="ECO:0000259" key="5">
    <source>
        <dbReference type="PROSITE" id="PS51720"/>
    </source>
</evidence>
<dbReference type="PANTHER" id="PTHR10903:SF62">
    <property type="entry name" value="GTPASE IMAP FAMILY MEMBER 4-LIKE-RELATED"/>
    <property type="match status" value="1"/>
</dbReference>
<dbReference type="Gene3D" id="3.40.220.10">
    <property type="entry name" value="Leucine Aminopeptidase, subunit E, domain 1"/>
    <property type="match status" value="1"/>
</dbReference>
<comment type="similarity">
    <text evidence="1">Belongs to the TRAFAC class TrmE-Era-EngA-EngB-Septin-like GTPase superfamily. AIG1/Toc34/Toc159-like paraseptin GTPase family. IAN subfamily.</text>
</comment>
<evidence type="ECO:0000256" key="2">
    <source>
        <dbReference type="ARBA" id="ARBA00022741"/>
    </source>
</evidence>
<feature type="domain" description="Macro" evidence="4">
    <location>
        <begin position="1"/>
        <end position="187"/>
    </location>
</feature>
<dbReference type="Pfam" id="PF04548">
    <property type="entry name" value="AIG1"/>
    <property type="match status" value="1"/>
</dbReference>
<organism evidence="6 7">
    <name type="scientific">Sparus aurata</name>
    <name type="common">Gilthead sea bream</name>
    <dbReference type="NCBI Taxonomy" id="8175"/>
    <lineage>
        <taxon>Eukaryota</taxon>
        <taxon>Metazoa</taxon>
        <taxon>Chordata</taxon>
        <taxon>Craniata</taxon>
        <taxon>Vertebrata</taxon>
        <taxon>Euteleostomi</taxon>
        <taxon>Actinopterygii</taxon>
        <taxon>Neopterygii</taxon>
        <taxon>Teleostei</taxon>
        <taxon>Neoteleostei</taxon>
        <taxon>Acanthomorphata</taxon>
        <taxon>Eupercaria</taxon>
        <taxon>Spariformes</taxon>
        <taxon>Sparidae</taxon>
        <taxon>Sparus</taxon>
    </lineage>
</organism>
<dbReference type="InterPro" id="IPR002589">
    <property type="entry name" value="Macro_dom"/>
</dbReference>
<accession>A0A671UPV3</accession>
<reference evidence="6" key="1">
    <citation type="submission" date="2021-04" db="EMBL/GenBank/DDBJ databases">
        <authorList>
            <consortium name="Wellcome Sanger Institute Data Sharing"/>
        </authorList>
    </citation>
    <scope>NUCLEOTIDE SEQUENCE [LARGE SCALE GENOMIC DNA]</scope>
</reference>
<sequence>MVGHDPVSTRVGNTLYEMVGPQLTERFREEAGGETMPGDTILVEGLRGLPSNAVFFLNLSPWDDDQEGGAVQVKLMFYSSLHHDTVFPMSSLLNELNSDLFQVLRLGINTILTSCEERGFGSVALPVLGAGIALRFPDSLVAKVLREEVHKFEQNRNSRTPMLINIVIHPNDEDSCEVFKSAQEAFQLRGFTKDVHQPYGVSTSKRIVLLGKTGSGKSNLANTIFGEKLFTTNDSPNSGTSTCQAETKSVNGRSITLIDTPGFFDTREGEEDLKPEIVSCITECSPGPHAFLIVLKVDKFTEHEQAVITKICQYFSKDALKYAVIVFTHGDQLPKGKKIEDFVNQNKKLSDLVESCGGRCHVIDNRYWNNKVQNNYRSNQFQVEELLNTVDKMVMENNGGYYVNQVFEAVEKEIQKEEDLIRQSAGNMPVEEVRKQAKSTVSNRFLINLAGTTTGVLLGAFCGVRAMVGLVITALQNSPVAMNFLKKIPALGGAAAAAVAGGGEVAVVAAGAAAGVTLAAAGGVWGGVIGRDAAEGAETLSEAVDMAANAVYNKGKKIVRF</sequence>
<dbReference type="Gene3D" id="3.40.50.300">
    <property type="entry name" value="P-loop containing nucleotide triphosphate hydrolases"/>
    <property type="match status" value="1"/>
</dbReference>
<evidence type="ECO:0000313" key="7">
    <source>
        <dbReference type="Proteomes" id="UP000472265"/>
    </source>
</evidence>
<reference evidence="6" key="2">
    <citation type="submission" date="2025-08" db="UniProtKB">
        <authorList>
            <consortium name="Ensembl"/>
        </authorList>
    </citation>
    <scope>IDENTIFICATION</scope>
</reference>
<proteinExistence type="inferred from homology"/>
<dbReference type="CDD" id="cd01852">
    <property type="entry name" value="AIG1"/>
    <property type="match status" value="1"/>
</dbReference>
<dbReference type="GO" id="GO:0005525">
    <property type="term" value="F:GTP binding"/>
    <property type="evidence" value="ECO:0007669"/>
    <property type="project" value="UniProtKB-KW"/>
</dbReference>
<evidence type="ECO:0000256" key="1">
    <source>
        <dbReference type="ARBA" id="ARBA00008535"/>
    </source>
</evidence>
<dbReference type="PROSITE" id="PS51720">
    <property type="entry name" value="G_AIG1"/>
    <property type="match status" value="1"/>
</dbReference>
<dbReference type="PANTHER" id="PTHR10903">
    <property type="entry name" value="GTPASE, IMAP FAMILY MEMBER-RELATED"/>
    <property type="match status" value="1"/>
</dbReference>
<dbReference type="InterPro" id="IPR045058">
    <property type="entry name" value="GIMA/IAN/Toc"/>
</dbReference>
<keyword evidence="3" id="KW-0342">GTP-binding</keyword>
<dbReference type="InterPro" id="IPR006703">
    <property type="entry name" value="G_AIG1"/>
</dbReference>
<evidence type="ECO:0000313" key="6">
    <source>
        <dbReference type="Ensembl" id="ENSSAUP00010015796.1"/>
    </source>
</evidence>
<dbReference type="GeneTree" id="ENSGT01150000286992"/>
<dbReference type="FunFam" id="3.40.50.300:FF:000366">
    <property type="entry name" value="GTPase, IMAP family member 2"/>
    <property type="match status" value="1"/>
</dbReference>